<feature type="signal peptide" evidence="2">
    <location>
        <begin position="1"/>
        <end position="20"/>
    </location>
</feature>
<accession>A0A131Z082</accession>
<protein>
    <submittedName>
        <fullName evidence="3">Lipocalin</fullName>
    </submittedName>
</protein>
<keyword evidence="2" id="KW-0732">Signal</keyword>
<dbReference type="EMBL" id="GEDV01003718">
    <property type="protein sequence ID" value="JAP84839.1"/>
    <property type="molecule type" value="Transcribed_RNA"/>
</dbReference>
<reference evidence="3" key="1">
    <citation type="journal article" date="2016" name="Ticks Tick Borne Dis.">
        <title>De novo assembly and annotation of the salivary gland transcriptome of Rhipicephalus appendiculatus male and female ticks during blood feeding.</title>
        <authorList>
            <person name="de Castro M.H."/>
            <person name="de Klerk D."/>
            <person name="Pienaar R."/>
            <person name="Latif A.A."/>
            <person name="Rees D.J."/>
            <person name="Mans B.J."/>
        </authorList>
    </citation>
    <scope>NUCLEOTIDE SEQUENCE</scope>
    <source>
        <tissue evidence="3">Salivary glands</tissue>
    </source>
</reference>
<proteinExistence type="predicted"/>
<evidence type="ECO:0000313" key="3">
    <source>
        <dbReference type="EMBL" id="JAP84839.1"/>
    </source>
</evidence>
<evidence type="ECO:0000256" key="2">
    <source>
        <dbReference type="SAM" id="SignalP"/>
    </source>
</evidence>
<dbReference type="InterPro" id="IPR012674">
    <property type="entry name" value="Calycin"/>
</dbReference>
<dbReference type="AlphaFoldDB" id="A0A131Z082"/>
<sequence length="328" mass="36604">MALLLIIVILTCKVAHIADACADSKEAPRFCWGGQVLYQKYCPGFQNYSQYTCFGGSSLGCACKTLYRAMDGQCVPYDQCEAHANRDVDIRTGRHLKRVAEAPGETSKKMPVIPSNPVTVPGDSNYEEAARQLIKSPKVLELLMMSEDSYVHDPCLCLKSTWLADATEGAERTVDCYDYRKWLIVPHTIQNLEGKEKLMKITRDAEFTVENTGGRTKVYLQHATRVDGTSHTDSSIFRLMNEYEVLVAKTTCVTLTFGSPVDGKQQCMIWGIRAEGKVEENDCYNSSASVCDDMTSAVESRKSDPCHAYDEQDKRLTKKAQEEQGIKA</sequence>
<feature type="region of interest" description="Disordered" evidence="1">
    <location>
        <begin position="301"/>
        <end position="328"/>
    </location>
</feature>
<name>A0A131Z082_RHIAP</name>
<evidence type="ECO:0000256" key="1">
    <source>
        <dbReference type="SAM" id="MobiDB-lite"/>
    </source>
</evidence>
<dbReference type="Gene3D" id="2.40.128.20">
    <property type="match status" value="1"/>
</dbReference>
<feature type="chain" id="PRO_5007286367" evidence="2">
    <location>
        <begin position="21"/>
        <end position="328"/>
    </location>
</feature>
<organism evidence="3">
    <name type="scientific">Rhipicephalus appendiculatus</name>
    <name type="common">Brown ear tick</name>
    <dbReference type="NCBI Taxonomy" id="34631"/>
    <lineage>
        <taxon>Eukaryota</taxon>
        <taxon>Metazoa</taxon>
        <taxon>Ecdysozoa</taxon>
        <taxon>Arthropoda</taxon>
        <taxon>Chelicerata</taxon>
        <taxon>Arachnida</taxon>
        <taxon>Acari</taxon>
        <taxon>Parasitiformes</taxon>
        <taxon>Ixodida</taxon>
        <taxon>Ixodoidea</taxon>
        <taxon>Ixodidae</taxon>
        <taxon>Rhipicephalinae</taxon>
        <taxon>Rhipicephalus</taxon>
        <taxon>Rhipicephalus</taxon>
    </lineage>
</organism>